<dbReference type="Proteomes" id="UP001234178">
    <property type="component" value="Unassembled WGS sequence"/>
</dbReference>
<proteinExistence type="predicted"/>
<protein>
    <submittedName>
        <fullName evidence="1">Uncharacterized protein</fullName>
    </submittedName>
</protein>
<evidence type="ECO:0000313" key="2">
    <source>
        <dbReference type="Proteomes" id="UP001234178"/>
    </source>
</evidence>
<gene>
    <name evidence="1" type="ORF">OUZ56_005303</name>
</gene>
<comment type="caution">
    <text evidence="1">The sequence shown here is derived from an EMBL/GenBank/DDBJ whole genome shotgun (WGS) entry which is preliminary data.</text>
</comment>
<name>A0ABQ9YSF3_9CRUS</name>
<accession>A0ABQ9YSF3</accession>
<sequence>MTSGVNSLFRYVIAADPMWKQKEPIVASIGCPCAEKKRVNFHAPSECLSIDKRKGEQPIKFVLFFIAIDISKFLSNSFRHCNETKCGSGYKIYR</sequence>
<reference evidence="1 2" key="1">
    <citation type="journal article" date="2023" name="Nucleic Acids Res.">
        <title>The hologenome of Daphnia magna reveals possible DNA methylation and microbiome-mediated evolution of the host genome.</title>
        <authorList>
            <person name="Chaturvedi A."/>
            <person name="Li X."/>
            <person name="Dhandapani V."/>
            <person name="Marshall H."/>
            <person name="Kissane S."/>
            <person name="Cuenca-Cambronero M."/>
            <person name="Asole G."/>
            <person name="Calvet F."/>
            <person name="Ruiz-Romero M."/>
            <person name="Marangio P."/>
            <person name="Guigo R."/>
            <person name="Rago D."/>
            <person name="Mirbahai L."/>
            <person name="Eastwood N."/>
            <person name="Colbourne J.K."/>
            <person name="Zhou J."/>
            <person name="Mallon E."/>
            <person name="Orsini L."/>
        </authorList>
    </citation>
    <scope>NUCLEOTIDE SEQUENCE [LARGE SCALE GENOMIC DNA]</scope>
    <source>
        <strain evidence="1">LRV0_1</strain>
    </source>
</reference>
<keyword evidence="2" id="KW-1185">Reference proteome</keyword>
<organism evidence="1 2">
    <name type="scientific">Daphnia magna</name>
    <dbReference type="NCBI Taxonomy" id="35525"/>
    <lineage>
        <taxon>Eukaryota</taxon>
        <taxon>Metazoa</taxon>
        <taxon>Ecdysozoa</taxon>
        <taxon>Arthropoda</taxon>
        <taxon>Crustacea</taxon>
        <taxon>Branchiopoda</taxon>
        <taxon>Diplostraca</taxon>
        <taxon>Cladocera</taxon>
        <taxon>Anomopoda</taxon>
        <taxon>Daphniidae</taxon>
        <taxon>Daphnia</taxon>
    </lineage>
</organism>
<dbReference type="EMBL" id="JAOYFB010000001">
    <property type="protein sequence ID" value="KAK4003546.1"/>
    <property type="molecule type" value="Genomic_DNA"/>
</dbReference>
<evidence type="ECO:0000313" key="1">
    <source>
        <dbReference type="EMBL" id="KAK4003546.1"/>
    </source>
</evidence>